<evidence type="ECO:0000256" key="1">
    <source>
        <dbReference type="ARBA" id="ARBA00023015"/>
    </source>
</evidence>
<keyword evidence="3" id="KW-0804">Transcription</keyword>
<dbReference type="Gene3D" id="1.10.10.10">
    <property type="entry name" value="Winged helix-like DNA-binding domain superfamily/Winged helix DNA-binding domain"/>
    <property type="match status" value="1"/>
</dbReference>
<dbReference type="Proteomes" id="UP000676917">
    <property type="component" value="Unassembled WGS sequence"/>
</dbReference>
<evidence type="ECO:0000313" key="6">
    <source>
        <dbReference type="Proteomes" id="UP000676917"/>
    </source>
</evidence>
<feature type="domain" description="HTH marR-type" evidence="4">
    <location>
        <begin position="25"/>
        <end position="123"/>
    </location>
</feature>
<dbReference type="GO" id="GO:0003677">
    <property type="term" value="F:DNA binding"/>
    <property type="evidence" value="ECO:0007669"/>
    <property type="project" value="UniProtKB-KW"/>
</dbReference>
<accession>A0A919XA91</accession>
<dbReference type="SMART" id="SM00347">
    <property type="entry name" value="HTH_MARR"/>
    <property type="match status" value="1"/>
</dbReference>
<proteinExistence type="predicted"/>
<protein>
    <recommendedName>
        <fullName evidence="4">HTH marR-type domain-containing protein</fullName>
    </recommendedName>
</protein>
<gene>
    <name evidence="5" type="ORF">J43TS3_25400</name>
</gene>
<dbReference type="EMBL" id="BORP01000005">
    <property type="protein sequence ID" value="GIO27929.1"/>
    <property type="molecule type" value="Genomic_DNA"/>
</dbReference>
<organism evidence="5 6">
    <name type="scientific">Ornithinibacillus bavariensis</name>
    <dbReference type="NCBI Taxonomy" id="545502"/>
    <lineage>
        <taxon>Bacteria</taxon>
        <taxon>Bacillati</taxon>
        <taxon>Bacillota</taxon>
        <taxon>Bacilli</taxon>
        <taxon>Bacillales</taxon>
        <taxon>Bacillaceae</taxon>
        <taxon>Ornithinibacillus</taxon>
    </lineage>
</organism>
<dbReference type="RefSeq" id="WP_212921402.1">
    <property type="nucleotide sequence ID" value="NZ_BORP01000005.1"/>
</dbReference>
<keyword evidence="2" id="KW-0238">DNA-binding</keyword>
<evidence type="ECO:0000313" key="5">
    <source>
        <dbReference type="EMBL" id="GIO27929.1"/>
    </source>
</evidence>
<dbReference type="GO" id="GO:0003700">
    <property type="term" value="F:DNA-binding transcription factor activity"/>
    <property type="evidence" value="ECO:0007669"/>
    <property type="project" value="InterPro"/>
</dbReference>
<reference evidence="5" key="1">
    <citation type="submission" date="2021-03" db="EMBL/GenBank/DDBJ databases">
        <title>Antimicrobial resistance genes in bacteria isolated from Japanese honey, and their potential for conferring macrolide and lincosamide resistance in the American foulbrood pathogen Paenibacillus larvae.</title>
        <authorList>
            <person name="Okamoto M."/>
            <person name="Kumagai M."/>
            <person name="Kanamori H."/>
            <person name="Takamatsu D."/>
        </authorList>
    </citation>
    <scope>NUCLEOTIDE SEQUENCE</scope>
    <source>
        <strain evidence="5">J43TS3</strain>
    </source>
</reference>
<dbReference type="InterPro" id="IPR000835">
    <property type="entry name" value="HTH_MarR-typ"/>
</dbReference>
<evidence type="ECO:0000259" key="4">
    <source>
        <dbReference type="SMART" id="SM00347"/>
    </source>
</evidence>
<name>A0A919XA91_9BACI</name>
<dbReference type="SUPFAM" id="SSF46785">
    <property type="entry name" value="Winged helix' DNA-binding domain"/>
    <property type="match status" value="1"/>
</dbReference>
<dbReference type="InterPro" id="IPR036390">
    <property type="entry name" value="WH_DNA-bd_sf"/>
</dbReference>
<keyword evidence="1" id="KW-0805">Transcription regulation</keyword>
<dbReference type="AlphaFoldDB" id="A0A919XA91"/>
<comment type="caution">
    <text evidence="5">The sequence shown here is derived from an EMBL/GenBank/DDBJ whole genome shotgun (WGS) entry which is preliminary data.</text>
</comment>
<evidence type="ECO:0000256" key="3">
    <source>
        <dbReference type="ARBA" id="ARBA00023163"/>
    </source>
</evidence>
<dbReference type="InterPro" id="IPR036388">
    <property type="entry name" value="WH-like_DNA-bd_sf"/>
</dbReference>
<dbReference type="PANTHER" id="PTHR42756:SF1">
    <property type="entry name" value="TRANSCRIPTIONAL REPRESSOR OF EMRAB OPERON"/>
    <property type="match status" value="1"/>
</dbReference>
<evidence type="ECO:0000256" key="2">
    <source>
        <dbReference type="ARBA" id="ARBA00023125"/>
    </source>
</evidence>
<keyword evidence="6" id="KW-1185">Reference proteome</keyword>
<dbReference type="PANTHER" id="PTHR42756">
    <property type="entry name" value="TRANSCRIPTIONAL REGULATOR, MARR"/>
    <property type="match status" value="1"/>
</dbReference>
<sequence>MHKGGKPIGYWLREADKSISAMVNQKLEKYNLTRSHWQVLNTVYERDRISKEDLLNSLSHFIDDSMLNEIITHFIRQNWVIELNAPETLISMTEEGKEVFHDIFSTQQKTRMQLFEGVSEEEYEITINVLKRLIENAKR</sequence>